<dbReference type="NCBIfam" id="NF046080">
    <property type="entry name" value="PID_CTERM"/>
    <property type="match status" value="1"/>
</dbReference>
<dbReference type="InterPro" id="IPR058207">
    <property type="entry name" value="PID_CTERM"/>
</dbReference>
<accession>A0ABP8IXI2</accession>
<evidence type="ECO:0000256" key="1">
    <source>
        <dbReference type="SAM" id="Phobius"/>
    </source>
</evidence>
<evidence type="ECO:0000313" key="2">
    <source>
        <dbReference type="EMBL" id="GAA4377538.1"/>
    </source>
</evidence>
<evidence type="ECO:0008006" key="4">
    <source>
        <dbReference type="Google" id="ProtNLM"/>
    </source>
</evidence>
<reference evidence="3" key="1">
    <citation type="journal article" date="2019" name="Int. J. Syst. Evol. Microbiol.">
        <title>The Global Catalogue of Microorganisms (GCM) 10K type strain sequencing project: providing services to taxonomists for standard genome sequencing and annotation.</title>
        <authorList>
            <consortium name="The Broad Institute Genomics Platform"/>
            <consortium name="The Broad Institute Genome Sequencing Center for Infectious Disease"/>
            <person name="Wu L."/>
            <person name="Ma J."/>
        </authorList>
    </citation>
    <scope>NUCLEOTIDE SEQUENCE [LARGE SCALE GENOMIC DNA]</scope>
    <source>
        <strain evidence="3">JCM 17924</strain>
    </source>
</reference>
<dbReference type="Proteomes" id="UP001500454">
    <property type="component" value="Unassembled WGS sequence"/>
</dbReference>
<keyword evidence="3" id="KW-1185">Reference proteome</keyword>
<feature type="transmembrane region" description="Helical" evidence="1">
    <location>
        <begin position="61"/>
        <end position="80"/>
    </location>
</feature>
<keyword evidence="1" id="KW-0812">Transmembrane</keyword>
<protein>
    <recommendedName>
        <fullName evidence="4">VPDSG-CTERM protein sorting domain-containing protein</fullName>
    </recommendedName>
</protein>
<organism evidence="2 3">
    <name type="scientific">Hymenobacter koreensis</name>
    <dbReference type="NCBI Taxonomy" id="1084523"/>
    <lineage>
        <taxon>Bacteria</taxon>
        <taxon>Pseudomonadati</taxon>
        <taxon>Bacteroidota</taxon>
        <taxon>Cytophagia</taxon>
        <taxon>Cytophagales</taxon>
        <taxon>Hymenobacteraceae</taxon>
        <taxon>Hymenobacter</taxon>
    </lineage>
</organism>
<proteinExistence type="predicted"/>
<evidence type="ECO:0000313" key="3">
    <source>
        <dbReference type="Proteomes" id="UP001500454"/>
    </source>
</evidence>
<keyword evidence="1" id="KW-1133">Transmembrane helix</keyword>
<dbReference type="EMBL" id="BAABHA010000002">
    <property type="protein sequence ID" value="GAA4377538.1"/>
    <property type="molecule type" value="Genomic_DNA"/>
</dbReference>
<sequence length="87" mass="8869">MSAACCGKRRSFTHLTLMTFLPKHLRVALGLAGLLAVSLVLPLHAQGPGSGGPQPGGSPTVIPIDGGASLLLAGGAAYALKRLRKRQ</sequence>
<name>A0ABP8IXI2_9BACT</name>
<comment type="caution">
    <text evidence="2">The sequence shown here is derived from an EMBL/GenBank/DDBJ whole genome shotgun (WGS) entry which is preliminary data.</text>
</comment>
<gene>
    <name evidence="2" type="ORF">GCM10023186_12770</name>
</gene>
<keyword evidence="1" id="KW-0472">Membrane</keyword>